<dbReference type="SUPFAM" id="SSF81383">
    <property type="entry name" value="F-box domain"/>
    <property type="match status" value="1"/>
</dbReference>
<feature type="compositionally biased region" description="Acidic residues" evidence="1">
    <location>
        <begin position="244"/>
        <end position="293"/>
    </location>
</feature>
<dbReference type="InterPro" id="IPR036047">
    <property type="entry name" value="F-box-like_dom_sf"/>
</dbReference>
<feature type="domain" description="Retrovirus-related Pol polyprotein from transposon TNT 1-94-like beta-barrel" evidence="4">
    <location>
        <begin position="481"/>
        <end position="524"/>
    </location>
</feature>
<dbReference type="InterPro" id="IPR054722">
    <property type="entry name" value="PolX-like_BBD"/>
</dbReference>
<dbReference type="Proteomes" id="UP001231189">
    <property type="component" value="Unassembled WGS sequence"/>
</dbReference>
<dbReference type="Pfam" id="PF22936">
    <property type="entry name" value="Pol_BBD"/>
    <property type="match status" value="1"/>
</dbReference>
<organism evidence="5 6">
    <name type="scientific">Lolium multiflorum</name>
    <name type="common">Italian ryegrass</name>
    <name type="synonym">Lolium perenne subsp. multiflorum</name>
    <dbReference type="NCBI Taxonomy" id="4521"/>
    <lineage>
        <taxon>Eukaryota</taxon>
        <taxon>Viridiplantae</taxon>
        <taxon>Streptophyta</taxon>
        <taxon>Embryophyta</taxon>
        <taxon>Tracheophyta</taxon>
        <taxon>Spermatophyta</taxon>
        <taxon>Magnoliopsida</taxon>
        <taxon>Liliopsida</taxon>
        <taxon>Poales</taxon>
        <taxon>Poaceae</taxon>
        <taxon>BOP clade</taxon>
        <taxon>Pooideae</taxon>
        <taxon>Poodae</taxon>
        <taxon>Poeae</taxon>
        <taxon>Poeae Chloroplast Group 2 (Poeae type)</taxon>
        <taxon>Loliodinae</taxon>
        <taxon>Loliinae</taxon>
        <taxon>Lolium</taxon>
    </lineage>
</organism>
<feature type="domain" description="KIB1-4 beta-propeller" evidence="3">
    <location>
        <begin position="355"/>
        <end position="451"/>
    </location>
</feature>
<dbReference type="Pfam" id="PF00646">
    <property type="entry name" value="F-box"/>
    <property type="match status" value="1"/>
</dbReference>
<feature type="compositionally biased region" description="Basic and acidic residues" evidence="1">
    <location>
        <begin position="294"/>
        <end position="329"/>
    </location>
</feature>
<dbReference type="PANTHER" id="PTHR33110:SF149">
    <property type="entry name" value="F-BOX DOMAIN-CONTAINING PROTEIN"/>
    <property type="match status" value="1"/>
</dbReference>
<dbReference type="InterPro" id="IPR005174">
    <property type="entry name" value="KIB1-4_b-propeller"/>
</dbReference>
<dbReference type="InterPro" id="IPR001810">
    <property type="entry name" value="F-box_dom"/>
</dbReference>
<evidence type="ECO:0000259" key="4">
    <source>
        <dbReference type="Pfam" id="PF22936"/>
    </source>
</evidence>
<evidence type="ECO:0000259" key="3">
    <source>
        <dbReference type="Pfam" id="PF03478"/>
    </source>
</evidence>
<keyword evidence="6" id="KW-1185">Reference proteome</keyword>
<feature type="region of interest" description="Disordered" evidence="1">
    <location>
        <begin position="244"/>
        <end position="329"/>
    </location>
</feature>
<dbReference type="AlphaFoldDB" id="A0AAD8WF55"/>
<dbReference type="Pfam" id="PF03478">
    <property type="entry name" value="Beta-prop_KIB1-4"/>
    <property type="match status" value="2"/>
</dbReference>
<sequence length="527" mass="60009">MEAPWSELPEDLLALIFRRFFFPDYRARLQAVCRSWSSAARPPRRQLPWIMLPFGGFVDPSDRILHRLSSYPETASSVGSRTDYHVRRLFSFRETTKCIGSTDCWIALDCVNAENRHNYLLHNVFSCTTLSLPELDAVIGHVSKLFEIRKVLLRSTPDDVIAVLTNHCSCPIILTRRGKGVWLPKGHAPPLVIIIDVAFLGDRLYGITLDEDLVYFDIANDDNGVPMITGGKCVIGDEFHVWSDEEDYDDDGDDGDDEDYDDDDDAIDDDDDEEDDSSDYDEEYDNNVDDIDDDDHRYQDEDYARSDSEDEHINGDHDDHDERESNDEHTYDLTKMTKEDMTGEGIKFVDADKSLHDDAHHIEIRWHLIESCGKLLMVRRQVLSAGGPFDDITHKVDVFEADISGAMWVPVRDGIGGQALFISELFCKSISATCSEEIQEDAIYFIDTDDVFNMRSQTLSAPRYDLLYRMTLQNIGLFLYTGALNHMTGEKNVFAELEKIVSCKVRFGDGSLVDIRGRGTVWFAIDN</sequence>
<evidence type="ECO:0000256" key="1">
    <source>
        <dbReference type="SAM" id="MobiDB-lite"/>
    </source>
</evidence>
<feature type="domain" description="KIB1-4 beta-propeller" evidence="3">
    <location>
        <begin position="94"/>
        <end position="223"/>
    </location>
</feature>
<proteinExistence type="predicted"/>
<evidence type="ECO:0000313" key="5">
    <source>
        <dbReference type="EMBL" id="KAK1660352.1"/>
    </source>
</evidence>
<evidence type="ECO:0008006" key="7">
    <source>
        <dbReference type="Google" id="ProtNLM"/>
    </source>
</evidence>
<reference evidence="5" key="1">
    <citation type="submission" date="2023-07" db="EMBL/GenBank/DDBJ databases">
        <title>A chromosome-level genome assembly of Lolium multiflorum.</title>
        <authorList>
            <person name="Chen Y."/>
            <person name="Copetti D."/>
            <person name="Kolliker R."/>
            <person name="Studer B."/>
        </authorList>
    </citation>
    <scope>NUCLEOTIDE SEQUENCE</scope>
    <source>
        <strain evidence="5">02402/16</strain>
        <tissue evidence="5">Leaf</tissue>
    </source>
</reference>
<protein>
    <recommendedName>
        <fullName evidence="7">F-box domain-containing protein</fullName>
    </recommendedName>
</protein>
<evidence type="ECO:0000259" key="2">
    <source>
        <dbReference type="Pfam" id="PF00646"/>
    </source>
</evidence>
<gene>
    <name evidence="5" type="ORF">QYE76_048511</name>
</gene>
<dbReference type="PANTHER" id="PTHR33110">
    <property type="entry name" value="F-BOX/KELCH-REPEAT PROTEIN-RELATED"/>
    <property type="match status" value="1"/>
</dbReference>
<evidence type="ECO:0000313" key="6">
    <source>
        <dbReference type="Proteomes" id="UP001231189"/>
    </source>
</evidence>
<accession>A0AAD8WF55</accession>
<name>A0AAD8WF55_LOLMU</name>
<dbReference type="EMBL" id="JAUUTY010000003">
    <property type="protein sequence ID" value="KAK1660352.1"/>
    <property type="molecule type" value="Genomic_DNA"/>
</dbReference>
<dbReference type="Gene3D" id="1.20.1280.50">
    <property type="match status" value="1"/>
</dbReference>
<feature type="domain" description="F-box" evidence="2">
    <location>
        <begin position="5"/>
        <end position="41"/>
    </location>
</feature>
<comment type="caution">
    <text evidence="5">The sequence shown here is derived from an EMBL/GenBank/DDBJ whole genome shotgun (WGS) entry which is preliminary data.</text>
</comment>